<evidence type="ECO:0008006" key="3">
    <source>
        <dbReference type="Google" id="ProtNLM"/>
    </source>
</evidence>
<dbReference type="AlphaFoldDB" id="A0A5S9MAC9"/>
<dbReference type="EMBL" id="AP021906">
    <property type="protein sequence ID" value="BBP90447.1"/>
    <property type="molecule type" value="Genomic_DNA"/>
</dbReference>
<gene>
    <name evidence="1" type="ORF">BsIDN1_40650</name>
</gene>
<evidence type="ECO:0000313" key="2">
    <source>
        <dbReference type="Proteomes" id="UP000464658"/>
    </source>
</evidence>
<sequence>MTLYLHGTCRQNELGHLEIGGVDAVSLAETYGTPLYVYDVALIRERAKKLSKSVYRRRINGAGSICE</sequence>
<proteinExistence type="predicted"/>
<reference evidence="1 2" key="1">
    <citation type="submission" date="2019-12" db="EMBL/GenBank/DDBJ databases">
        <title>Full genome sequence of a Bacillus safensis strain isolated from commercially available natto in Indonesia.</title>
        <authorList>
            <person name="Yoshida M."/>
            <person name="Uomi M."/>
            <person name="Waturangi D."/>
            <person name="Ekaputri J.J."/>
            <person name="Setiamarga D.H.E."/>
        </authorList>
    </citation>
    <scope>NUCLEOTIDE SEQUENCE [LARGE SCALE GENOMIC DNA]</scope>
    <source>
        <strain evidence="1 2">IDN1</strain>
    </source>
</reference>
<protein>
    <recommendedName>
        <fullName evidence="3">Orn/DAP/Arg decarboxylase 2 N-terminal domain-containing protein</fullName>
    </recommendedName>
</protein>
<accession>A0A5S9MAC9</accession>
<organism evidence="1 2">
    <name type="scientific">Bacillus safensis</name>
    <dbReference type="NCBI Taxonomy" id="561879"/>
    <lineage>
        <taxon>Bacteria</taxon>
        <taxon>Bacillati</taxon>
        <taxon>Bacillota</taxon>
        <taxon>Bacilli</taxon>
        <taxon>Bacillales</taxon>
        <taxon>Bacillaceae</taxon>
        <taxon>Bacillus</taxon>
    </lineage>
</organism>
<name>A0A5S9MAC9_BACIA</name>
<evidence type="ECO:0000313" key="1">
    <source>
        <dbReference type="EMBL" id="BBP90447.1"/>
    </source>
</evidence>
<dbReference type="Proteomes" id="UP000464658">
    <property type="component" value="Chromosome"/>
</dbReference>